<dbReference type="Pfam" id="PF00160">
    <property type="entry name" value="Pro_isomerase"/>
    <property type="match status" value="1"/>
</dbReference>
<dbReference type="Gene3D" id="2.130.10.10">
    <property type="entry name" value="YVTN repeat-like/Quinoprotein amine dehydrogenase"/>
    <property type="match status" value="1"/>
</dbReference>
<evidence type="ECO:0000256" key="6">
    <source>
        <dbReference type="ARBA" id="ARBA00023235"/>
    </source>
</evidence>
<evidence type="ECO:0000256" key="7">
    <source>
        <dbReference type="PROSITE-ProRule" id="PRU00221"/>
    </source>
</evidence>
<feature type="compositionally biased region" description="Basic and acidic residues" evidence="8">
    <location>
        <begin position="16"/>
        <end position="32"/>
    </location>
</feature>
<dbReference type="GO" id="GO:0006457">
    <property type="term" value="P:protein folding"/>
    <property type="evidence" value="ECO:0007669"/>
    <property type="project" value="InterPro"/>
</dbReference>
<gene>
    <name evidence="10" type="ORF">EDS130_LOCUS45526</name>
</gene>
<dbReference type="Proteomes" id="UP000663852">
    <property type="component" value="Unassembled WGS sequence"/>
</dbReference>
<sequence length="689" mass="79151">MSRRSHHDNVDVDSEVGDRDRHRRTAQSDRGRSPSPLASKRVRHNKDEEHGEKELINEISSYSNAEIHRKEKSQGSVQFDNLYASLLPSSDYYERSYMHRDVVTHVIVTQTDFLITGSQDGHIKFWKIITPDYLKQQQTAATYQSTRPNDEKDPHENMGPGPIEFVKHFRAHLGPILTLCVNSSGTLLCSTCSDRTLKMFDVLSFDMITMVKLEFVPLMCSFVHSSRQALSTLAVSDSQSSTIYLYDGRTLNIKEPIGIISKIGHAAPVSLISYCPKYDLAISCDQSSIINYWSPNDLQNLPSEVSFKSKLDTDLFELVKNKLIPVALEFNSSGDQFALIGKSTTQRKLYLFDTLTGKKLKIFDEHLDVYKQLHERLLIKQQENEDKKSKLILLNNVEYSRRLTIEKDLEKHDSIYSLINLQFDSSGTFLFYSTLYGIKMLNLRTNSIRHFFGTTENARFIRLALYQTRQTSDQDFNPTILFSTAYKKNRFYLFTRNNPQDSRSEHDNDRDVYNEKPSREEILTATEEQALSSLSQSAIIHTTYGDIHVRLFPEFVPKTCENFIQHSKQSYYNNCIFHRVIKQFMIQTGDPLGNGTGGQSIWGKDFEDEFHPQLKHDRPYTLSMANAGPNTNGSQFFITIVPCPWLDKKHTIFGRVSKGMDVVEKISQTKTDKQDKPLDEIKIISISIK</sequence>
<dbReference type="GO" id="GO:0005634">
    <property type="term" value="C:nucleus"/>
    <property type="evidence" value="ECO:0007669"/>
    <property type="project" value="UniProtKB-ARBA"/>
</dbReference>
<dbReference type="PRINTS" id="PR00153">
    <property type="entry name" value="CSAPPISMRASE"/>
</dbReference>
<comment type="caution">
    <text evidence="10">The sequence shown here is derived from an EMBL/GenBank/DDBJ whole genome shotgun (WGS) entry which is preliminary data.</text>
</comment>
<keyword evidence="3 7" id="KW-0853">WD repeat</keyword>
<evidence type="ECO:0000256" key="4">
    <source>
        <dbReference type="ARBA" id="ARBA00022737"/>
    </source>
</evidence>
<dbReference type="InterPro" id="IPR020892">
    <property type="entry name" value="Cyclophilin-type_PPIase_CS"/>
</dbReference>
<dbReference type="SUPFAM" id="SSF50891">
    <property type="entry name" value="Cyclophilin-like"/>
    <property type="match status" value="1"/>
</dbReference>
<feature type="repeat" description="WD" evidence="7">
    <location>
        <begin position="96"/>
        <end position="136"/>
    </location>
</feature>
<dbReference type="PANTHER" id="PTHR45625">
    <property type="entry name" value="PEPTIDYL-PROLYL CIS-TRANS ISOMERASE-RELATED"/>
    <property type="match status" value="1"/>
</dbReference>
<evidence type="ECO:0000256" key="8">
    <source>
        <dbReference type="SAM" id="MobiDB-lite"/>
    </source>
</evidence>
<evidence type="ECO:0000256" key="5">
    <source>
        <dbReference type="ARBA" id="ARBA00023110"/>
    </source>
</evidence>
<dbReference type="InterPro" id="IPR001680">
    <property type="entry name" value="WD40_rpt"/>
</dbReference>
<evidence type="ECO:0000313" key="10">
    <source>
        <dbReference type="EMBL" id="CAF1543996.1"/>
    </source>
</evidence>
<protein>
    <recommendedName>
        <fullName evidence="2">peptidylprolyl isomerase</fullName>
        <ecNumber evidence="2">5.2.1.8</ecNumber>
    </recommendedName>
</protein>
<evidence type="ECO:0000256" key="1">
    <source>
        <dbReference type="ARBA" id="ARBA00000971"/>
    </source>
</evidence>
<dbReference type="EC" id="5.2.1.8" evidence="2"/>
<dbReference type="InterPro" id="IPR015943">
    <property type="entry name" value="WD40/YVTN_repeat-like_dom_sf"/>
</dbReference>
<dbReference type="SUPFAM" id="SSF50978">
    <property type="entry name" value="WD40 repeat-like"/>
    <property type="match status" value="1"/>
</dbReference>
<dbReference type="PANTHER" id="PTHR45625:SF4">
    <property type="entry name" value="PEPTIDYLPROLYL ISOMERASE DOMAIN AND WD REPEAT-CONTAINING PROTEIN 1"/>
    <property type="match status" value="1"/>
</dbReference>
<reference evidence="10" key="1">
    <citation type="submission" date="2021-02" db="EMBL/GenBank/DDBJ databases">
        <authorList>
            <person name="Nowell W R."/>
        </authorList>
    </citation>
    <scope>NUCLEOTIDE SEQUENCE</scope>
</reference>
<proteinExistence type="predicted"/>
<organism evidence="10 11">
    <name type="scientific">Adineta ricciae</name>
    <name type="common">Rotifer</name>
    <dbReference type="NCBI Taxonomy" id="249248"/>
    <lineage>
        <taxon>Eukaryota</taxon>
        <taxon>Metazoa</taxon>
        <taxon>Spiralia</taxon>
        <taxon>Gnathifera</taxon>
        <taxon>Rotifera</taxon>
        <taxon>Eurotatoria</taxon>
        <taxon>Bdelloidea</taxon>
        <taxon>Adinetida</taxon>
        <taxon>Adinetidae</taxon>
        <taxon>Adineta</taxon>
    </lineage>
</organism>
<dbReference type="FunFam" id="2.40.100.10:FF:000003">
    <property type="entry name" value="Peptidylprolyl isomerase domain and WD repeat-containing 1"/>
    <property type="match status" value="1"/>
</dbReference>
<dbReference type="PROSITE" id="PS00170">
    <property type="entry name" value="CSA_PPIASE_1"/>
    <property type="match status" value="1"/>
</dbReference>
<dbReference type="Gene3D" id="2.40.100.10">
    <property type="entry name" value="Cyclophilin-like"/>
    <property type="match status" value="1"/>
</dbReference>
<feature type="domain" description="PPIase cyclophilin-type" evidence="9">
    <location>
        <begin position="534"/>
        <end position="688"/>
    </location>
</feature>
<dbReference type="InterPro" id="IPR044666">
    <property type="entry name" value="Cyclophilin_A-like"/>
</dbReference>
<dbReference type="SMART" id="SM00320">
    <property type="entry name" value="WD40"/>
    <property type="match status" value="3"/>
</dbReference>
<dbReference type="Pfam" id="PF00400">
    <property type="entry name" value="WD40"/>
    <property type="match status" value="2"/>
</dbReference>
<evidence type="ECO:0000256" key="3">
    <source>
        <dbReference type="ARBA" id="ARBA00022574"/>
    </source>
</evidence>
<dbReference type="AlphaFoldDB" id="A0A815WH82"/>
<keyword evidence="4" id="KW-0677">Repeat</keyword>
<comment type="catalytic activity">
    <reaction evidence="1">
        <text>[protein]-peptidylproline (omega=180) = [protein]-peptidylproline (omega=0)</text>
        <dbReference type="Rhea" id="RHEA:16237"/>
        <dbReference type="Rhea" id="RHEA-COMP:10747"/>
        <dbReference type="Rhea" id="RHEA-COMP:10748"/>
        <dbReference type="ChEBI" id="CHEBI:83833"/>
        <dbReference type="ChEBI" id="CHEBI:83834"/>
        <dbReference type="EC" id="5.2.1.8"/>
    </reaction>
</comment>
<dbReference type="CDD" id="cd01927">
    <property type="entry name" value="cyclophilin_WD40"/>
    <property type="match status" value="1"/>
</dbReference>
<dbReference type="InterPro" id="IPR002130">
    <property type="entry name" value="Cyclophilin-type_PPIase_dom"/>
</dbReference>
<evidence type="ECO:0000259" key="9">
    <source>
        <dbReference type="PROSITE" id="PS50072"/>
    </source>
</evidence>
<dbReference type="GO" id="GO:0003755">
    <property type="term" value="F:peptidyl-prolyl cis-trans isomerase activity"/>
    <property type="evidence" value="ECO:0007669"/>
    <property type="project" value="UniProtKB-KW"/>
</dbReference>
<dbReference type="PROSITE" id="PS50072">
    <property type="entry name" value="CSA_PPIASE_2"/>
    <property type="match status" value="1"/>
</dbReference>
<dbReference type="OrthoDB" id="10264753at2759"/>
<keyword evidence="6" id="KW-0413">Isomerase</keyword>
<dbReference type="InterPro" id="IPR036322">
    <property type="entry name" value="WD40_repeat_dom_sf"/>
</dbReference>
<name>A0A815WH82_ADIRI</name>
<dbReference type="InterPro" id="IPR029000">
    <property type="entry name" value="Cyclophilin-like_dom_sf"/>
</dbReference>
<keyword evidence="5" id="KW-0697">Rotamase</keyword>
<feature type="region of interest" description="Disordered" evidence="8">
    <location>
        <begin position="1"/>
        <end position="53"/>
    </location>
</feature>
<dbReference type="EMBL" id="CAJNOJ010001139">
    <property type="protein sequence ID" value="CAF1543996.1"/>
    <property type="molecule type" value="Genomic_DNA"/>
</dbReference>
<evidence type="ECO:0000256" key="2">
    <source>
        <dbReference type="ARBA" id="ARBA00013194"/>
    </source>
</evidence>
<evidence type="ECO:0000313" key="11">
    <source>
        <dbReference type="Proteomes" id="UP000663852"/>
    </source>
</evidence>
<dbReference type="PROSITE" id="PS50082">
    <property type="entry name" value="WD_REPEATS_2"/>
    <property type="match status" value="1"/>
</dbReference>
<accession>A0A815WH82</accession>